<sequence length="135" mass="15193">MKYILIVGALVLIVFVVWKVAAPVVDPDVAAEHGLHWHAHLTIEVDGKNVPIQADIGLGAEEKPIHTHDTDGVIHMEFPGEVHQKDLELRQFFKEWGRDITSFGPNMHMQVNGATSTEYGRYVMHDGDEIVLQYN</sequence>
<organism evidence="1 2">
    <name type="scientific">Candidatus Kaiserbacteria bacterium CG10_big_fil_rev_8_21_14_0_10_56_12</name>
    <dbReference type="NCBI Taxonomy" id="1974611"/>
    <lineage>
        <taxon>Bacteria</taxon>
        <taxon>Candidatus Kaiseribacteriota</taxon>
    </lineage>
</organism>
<protein>
    <submittedName>
        <fullName evidence="1">Uncharacterized protein</fullName>
    </submittedName>
</protein>
<accession>A0A2H0UBQ6</accession>
<comment type="caution">
    <text evidence="1">The sequence shown here is derived from an EMBL/GenBank/DDBJ whole genome shotgun (WGS) entry which is preliminary data.</text>
</comment>
<dbReference type="AlphaFoldDB" id="A0A2H0UBQ6"/>
<evidence type="ECO:0000313" key="2">
    <source>
        <dbReference type="Proteomes" id="UP000230179"/>
    </source>
</evidence>
<reference evidence="2" key="1">
    <citation type="submission" date="2017-09" db="EMBL/GenBank/DDBJ databases">
        <title>Depth-based differentiation of microbial function through sediment-hosted aquifers and enrichment of novel symbionts in the deep terrestrial subsurface.</title>
        <authorList>
            <person name="Probst A.J."/>
            <person name="Ladd B."/>
            <person name="Jarett J.K."/>
            <person name="Geller-Mcgrath D.E."/>
            <person name="Sieber C.M.K."/>
            <person name="Emerson J.B."/>
            <person name="Anantharaman K."/>
            <person name="Thomas B.C."/>
            <person name="Malmstrom R."/>
            <person name="Stieglmeier M."/>
            <person name="Klingl A."/>
            <person name="Woyke T."/>
            <person name="Ryan C.M."/>
            <person name="Banfield J.F."/>
        </authorList>
    </citation>
    <scope>NUCLEOTIDE SEQUENCE [LARGE SCALE GENOMIC DNA]</scope>
</reference>
<name>A0A2H0UBQ6_9BACT</name>
<dbReference type="EMBL" id="PFBL01000020">
    <property type="protein sequence ID" value="PIR83116.1"/>
    <property type="molecule type" value="Genomic_DNA"/>
</dbReference>
<dbReference type="Proteomes" id="UP000230179">
    <property type="component" value="Unassembled WGS sequence"/>
</dbReference>
<proteinExistence type="predicted"/>
<evidence type="ECO:0000313" key="1">
    <source>
        <dbReference type="EMBL" id="PIR83116.1"/>
    </source>
</evidence>
<gene>
    <name evidence="1" type="ORF">COU19_02375</name>
</gene>